<dbReference type="InterPro" id="IPR026702">
    <property type="entry name" value="CCDC83"/>
</dbReference>
<proteinExistence type="predicted"/>
<dbReference type="PANTHER" id="PTHR21468:SF1">
    <property type="entry name" value="COILED-COIL DOMAIN-CONTAINING PROTEIN 83"/>
    <property type="match status" value="1"/>
</dbReference>
<evidence type="ECO:0000313" key="3">
    <source>
        <dbReference type="Proteomes" id="UP000590868"/>
    </source>
</evidence>
<reference evidence="2 3" key="1">
    <citation type="submission" date="2019-09" db="EMBL/GenBank/DDBJ databases">
        <title>Bird 10,000 Genomes (B10K) Project - Family phase.</title>
        <authorList>
            <person name="Zhang G."/>
        </authorList>
    </citation>
    <scope>NUCLEOTIDE SEQUENCE [LARGE SCALE GENOMIC DNA]</scope>
    <source>
        <strain evidence="2">B10K-DU-001-55</strain>
        <tissue evidence="2">Muscle</tissue>
    </source>
</reference>
<dbReference type="Proteomes" id="UP000590868">
    <property type="component" value="Unassembled WGS sequence"/>
</dbReference>
<sequence length="98" mass="10864">KSTFPKIQSKPKNKKLDEELGEKAALESLLYEDGKDFQEQLKLVPLETKLMCVVGRAVPIHEEPEETSSRSHKEDGVTGKSGGRITAKMIKALAKENV</sequence>
<name>A0A7L2AML2_9GRUI</name>
<evidence type="ECO:0000313" key="2">
    <source>
        <dbReference type="EMBL" id="NXP47358.1"/>
    </source>
</evidence>
<keyword evidence="3" id="KW-1185">Reference proteome</keyword>
<dbReference type="EMBL" id="VXBZ01004035">
    <property type="protein sequence ID" value="NXP47358.1"/>
    <property type="molecule type" value="Genomic_DNA"/>
</dbReference>
<organism evidence="2 3">
    <name type="scientific">Heliornis fulica</name>
    <name type="common">sungrebe</name>
    <dbReference type="NCBI Taxonomy" id="54369"/>
    <lineage>
        <taxon>Eukaryota</taxon>
        <taxon>Metazoa</taxon>
        <taxon>Chordata</taxon>
        <taxon>Craniata</taxon>
        <taxon>Vertebrata</taxon>
        <taxon>Euteleostomi</taxon>
        <taxon>Archelosauria</taxon>
        <taxon>Archosauria</taxon>
        <taxon>Dinosauria</taxon>
        <taxon>Saurischia</taxon>
        <taxon>Theropoda</taxon>
        <taxon>Coelurosauria</taxon>
        <taxon>Aves</taxon>
        <taxon>Neognathae</taxon>
        <taxon>Neoaves</taxon>
        <taxon>Gruiformes</taxon>
        <taxon>Heliornithidae</taxon>
        <taxon>Heliornis</taxon>
    </lineage>
</organism>
<dbReference type="AlphaFoldDB" id="A0A7L2AML2"/>
<dbReference type="PANTHER" id="PTHR21468">
    <property type="entry name" value="HSD9"/>
    <property type="match status" value="1"/>
</dbReference>
<dbReference type="OrthoDB" id="10005859at2759"/>
<evidence type="ECO:0000256" key="1">
    <source>
        <dbReference type="SAM" id="MobiDB-lite"/>
    </source>
</evidence>
<accession>A0A7L2AML2</accession>
<feature type="region of interest" description="Disordered" evidence="1">
    <location>
        <begin position="62"/>
        <end position="82"/>
    </location>
</feature>
<gene>
    <name evidence="2" type="primary">Ccdc83_1</name>
    <name evidence="2" type="ORF">HELFUL_R13784</name>
</gene>
<feature type="non-terminal residue" evidence="2">
    <location>
        <position position="1"/>
    </location>
</feature>
<feature type="compositionally biased region" description="Basic and acidic residues" evidence="1">
    <location>
        <begin position="62"/>
        <end position="77"/>
    </location>
</feature>
<feature type="non-terminal residue" evidence="2">
    <location>
        <position position="98"/>
    </location>
</feature>
<comment type="caution">
    <text evidence="2">The sequence shown here is derived from an EMBL/GenBank/DDBJ whole genome shotgun (WGS) entry which is preliminary data.</text>
</comment>
<protein>
    <submittedName>
        <fullName evidence="2">CCD83 protein</fullName>
    </submittedName>
</protein>